<feature type="compositionally biased region" description="Basic and acidic residues" evidence="1">
    <location>
        <begin position="1"/>
        <end position="11"/>
    </location>
</feature>
<evidence type="ECO:0000313" key="4">
    <source>
        <dbReference type="Proteomes" id="UP000011509"/>
    </source>
</evidence>
<dbReference type="AlphaFoldDB" id="M0ES28"/>
<dbReference type="SMART" id="SM00933">
    <property type="entry name" value="NurA"/>
    <property type="match status" value="1"/>
</dbReference>
<dbReference type="Pfam" id="PF09376">
    <property type="entry name" value="NurA"/>
    <property type="match status" value="1"/>
</dbReference>
<feature type="compositionally biased region" description="Basic and acidic residues" evidence="1">
    <location>
        <begin position="339"/>
        <end position="352"/>
    </location>
</feature>
<organism evidence="3 4">
    <name type="scientific">Halorubrum coriense DSM 10284</name>
    <dbReference type="NCBI Taxonomy" id="1227466"/>
    <lineage>
        <taxon>Archaea</taxon>
        <taxon>Methanobacteriati</taxon>
        <taxon>Methanobacteriota</taxon>
        <taxon>Stenosarchaea group</taxon>
        <taxon>Halobacteria</taxon>
        <taxon>Halobacteriales</taxon>
        <taxon>Haloferacaceae</taxon>
        <taxon>Halorubrum</taxon>
    </lineage>
</organism>
<dbReference type="Proteomes" id="UP000011509">
    <property type="component" value="Unassembled WGS sequence"/>
</dbReference>
<evidence type="ECO:0000259" key="2">
    <source>
        <dbReference type="SMART" id="SM00933"/>
    </source>
</evidence>
<evidence type="ECO:0000256" key="1">
    <source>
        <dbReference type="SAM" id="MobiDB-lite"/>
    </source>
</evidence>
<name>M0ES28_9EURY</name>
<keyword evidence="4" id="KW-1185">Reference proteome</keyword>
<accession>M0ES28</accession>
<feature type="domain" description="NurA" evidence="2">
    <location>
        <begin position="126"/>
        <end position="451"/>
    </location>
</feature>
<protein>
    <recommendedName>
        <fullName evidence="2">NurA domain-containing protein</fullName>
    </recommendedName>
</protein>
<sequence>MEIEHVRRSGRSDPANRWPPTGGTSERAAPSTGDTSERAADDFYIRPVRPTVVTLDPIHVENIAQLAYGIGGDVDATDHDDLAERVWREWLPELRRDGRVVLEALGDHERRRAAIDDVALAERPFETVHGLDSGTINPTTFKNGLVVDVAHAAMASSPTDLDLHRDRTIVATVHAGDSTAGFDSEWTRRDEGHTKQRVLHVPRVNRYAERVVHALALYLAEGTHALDHADRVDDLLVLDGPVYPKELFTWADRDPELGALAREAKPRAVVEKYVRLVERFVERDVPLAGFVKNPASATATRALSRAGVESPWPDDTALFTRLLERRESDGPGVAGGATADRDGDPGDRGARLDGDLTFTTWFRSRGGADAPMAADGDALGVDRELDPELYEPTFMVVYDPRTDVTYKLEAPYAFTRDAATRDRLTRQVIAEVAATRGPPEPVSKADELARISASEKAALRRKFEERLGSDQQATYDDLRWGKETY</sequence>
<dbReference type="EMBL" id="AOJL01000024">
    <property type="protein sequence ID" value="ELZ49229.1"/>
    <property type="molecule type" value="Genomic_DNA"/>
</dbReference>
<feature type="region of interest" description="Disordered" evidence="1">
    <location>
        <begin position="1"/>
        <end position="42"/>
    </location>
</feature>
<gene>
    <name evidence="3" type="ORF">C464_04858</name>
</gene>
<evidence type="ECO:0000313" key="3">
    <source>
        <dbReference type="EMBL" id="ELZ49229.1"/>
    </source>
</evidence>
<comment type="caution">
    <text evidence="3">The sequence shown here is derived from an EMBL/GenBank/DDBJ whole genome shotgun (WGS) entry which is preliminary data.</text>
</comment>
<reference evidence="3 4" key="1">
    <citation type="journal article" date="2014" name="PLoS Genet.">
        <title>Phylogenetically driven sequencing of extremely halophilic archaea reveals strategies for static and dynamic osmo-response.</title>
        <authorList>
            <person name="Becker E.A."/>
            <person name="Seitzer P.M."/>
            <person name="Tritt A."/>
            <person name="Larsen D."/>
            <person name="Krusor M."/>
            <person name="Yao A.I."/>
            <person name="Wu D."/>
            <person name="Madern D."/>
            <person name="Eisen J.A."/>
            <person name="Darling A.E."/>
            <person name="Facciotti M.T."/>
        </authorList>
    </citation>
    <scope>NUCLEOTIDE SEQUENCE [LARGE SCALE GENOMIC DNA]</scope>
    <source>
        <strain evidence="3 4">DSM 10284</strain>
    </source>
</reference>
<dbReference type="InterPro" id="IPR018977">
    <property type="entry name" value="NurA_domain"/>
</dbReference>
<proteinExistence type="predicted"/>
<feature type="region of interest" description="Disordered" evidence="1">
    <location>
        <begin position="327"/>
        <end position="352"/>
    </location>
</feature>
<dbReference type="PATRIC" id="fig|1227466.3.peg.984"/>